<protein>
    <submittedName>
        <fullName evidence="3">Uncharacterized protein</fullName>
    </submittedName>
</protein>
<keyword evidence="1" id="KW-0175">Coiled coil</keyword>
<sequence>MSLISTDMLVMPAWTGLEMTLLISAATAVLERRRRRQPSAMHPPSPRRMEAIKSATTISVLKVTCAQLLEERDALVKENARLRTKIAALEASRTSCSSEASELDVSKS</sequence>
<evidence type="ECO:0000313" key="3">
    <source>
        <dbReference type="EMBL" id="KNE68556.1"/>
    </source>
</evidence>
<feature type="coiled-coil region" evidence="1">
    <location>
        <begin position="65"/>
        <end position="92"/>
    </location>
</feature>
<evidence type="ECO:0000256" key="1">
    <source>
        <dbReference type="SAM" id="Coils"/>
    </source>
</evidence>
<evidence type="ECO:0000256" key="2">
    <source>
        <dbReference type="SAM" id="Phobius"/>
    </source>
</evidence>
<dbReference type="VEuPathDB" id="FungiDB:AMAG_19746"/>
<dbReference type="AlphaFoldDB" id="A0A0L0T1D2"/>
<reference evidence="4" key="2">
    <citation type="submission" date="2009-11" db="EMBL/GenBank/DDBJ databases">
        <title>The Genome Sequence of Allomyces macrogynus strain ATCC 38327.</title>
        <authorList>
            <consortium name="The Broad Institute Genome Sequencing Platform"/>
            <person name="Russ C."/>
            <person name="Cuomo C."/>
            <person name="Shea T."/>
            <person name="Young S.K."/>
            <person name="Zeng Q."/>
            <person name="Koehrsen M."/>
            <person name="Haas B."/>
            <person name="Borodovsky M."/>
            <person name="Guigo R."/>
            <person name="Alvarado L."/>
            <person name="Berlin A."/>
            <person name="Borenstein D."/>
            <person name="Chen Z."/>
            <person name="Engels R."/>
            <person name="Freedman E."/>
            <person name="Gellesch M."/>
            <person name="Goldberg J."/>
            <person name="Griggs A."/>
            <person name="Gujja S."/>
            <person name="Heiman D."/>
            <person name="Hepburn T."/>
            <person name="Howarth C."/>
            <person name="Jen D."/>
            <person name="Larson L."/>
            <person name="Lewis B."/>
            <person name="Mehta T."/>
            <person name="Park D."/>
            <person name="Pearson M."/>
            <person name="Roberts A."/>
            <person name="Saif S."/>
            <person name="Shenoy N."/>
            <person name="Sisk P."/>
            <person name="Stolte C."/>
            <person name="Sykes S."/>
            <person name="Walk T."/>
            <person name="White J."/>
            <person name="Yandava C."/>
            <person name="Burger G."/>
            <person name="Gray M.W."/>
            <person name="Holland P.W.H."/>
            <person name="King N."/>
            <person name="Lang F.B.F."/>
            <person name="Roger A.J."/>
            <person name="Ruiz-Trillo I."/>
            <person name="Lander E."/>
            <person name="Nusbaum C."/>
        </authorList>
    </citation>
    <scope>NUCLEOTIDE SEQUENCE [LARGE SCALE GENOMIC DNA]</scope>
    <source>
        <strain evidence="4">ATCC 38327</strain>
    </source>
</reference>
<accession>A0A0L0T1D2</accession>
<name>A0A0L0T1D2_ALLM3</name>
<proteinExistence type="predicted"/>
<dbReference type="EMBL" id="GG745357">
    <property type="protein sequence ID" value="KNE68556.1"/>
    <property type="molecule type" value="Genomic_DNA"/>
</dbReference>
<keyword evidence="4" id="KW-1185">Reference proteome</keyword>
<evidence type="ECO:0000313" key="4">
    <source>
        <dbReference type="Proteomes" id="UP000054350"/>
    </source>
</evidence>
<keyword evidence="2" id="KW-0812">Transmembrane</keyword>
<organism evidence="3 4">
    <name type="scientific">Allomyces macrogynus (strain ATCC 38327)</name>
    <name type="common">Allomyces javanicus var. macrogynus</name>
    <dbReference type="NCBI Taxonomy" id="578462"/>
    <lineage>
        <taxon>Eukaryota</taxon>
        <taxon>Fungi</taxon>
        <taxon>Fungi incertae sedis</taxon>
        <taxon>Blastocladiomycota</taxon>
        <taxon>Blastocladiomycetes</taxon>
        <taxon>Blastocladiales</taxon>
        <taxon>Blastocladiaceae</taxon>
        <taxon>Allomyces</taxon>
    </lineage>
</organism>
<keyword evidence="2" id="KW-1133">Transmembrane helix</keyword>
<keyword evidence="2" id="KW-0472">Membrane</keyword>
<gene>
    <name evidence="3" type="ORF">AMAG_19746</name>
</gene>
<dbReference type="Proteomes" id="UP000054350">
    <property type="component" value="Unassembled WGS sequence"/>
</dbReference>
<dbReference type="OrthoDB" id="10320588at2759"/>
<feature type="transmembrane region" description="Helical" evidence="2">
    <location>
        <begin position="12"/>
        <end position="30"/>
    </location>
</feature>
<reference evidence="3 4" key="1">
    <citation type="submission" date="2009-11" db="EMBL/GenBank/DDBJ databases">
        <title>Annotation of Allomyces macrogynus ATCC 38327.</title>
        <authorList>
            <consortium name="The Broad Institute Genome Sequencing Platform"/>
            <person name="Russ C."/>
            <person name="Cuomo C."/>
            <person name="Burger G."/>
            <person name="Gray M.W."/>
            <person name="Holland P.W.H."/>
            <person name="King N."/>
            <person name="Lang F.B.F."/>
            <person name="Roger A.J."/>
            <person name="Ruiz-Trillo I."/>
            <person name="Young S.K."/>
            <person name="Zeng Q."/>
            <person name="Gargeya S."/>
            <person name="Fitzgerald M."/>
            <person name="Haas B."/>
            <person name="Abouelleil A."/>
            <person name="Alvarado L."/>
            <person name="Arachchi H.M."/>
            <person name="Berlin A."/>
            <person name="Chapman S.B."/>
            <person name="Gearin G."/>
            <person name="Goldberg J."/>
            <person name="Griggs A."/>
            <person name="Gujja S."/>
            <person name="Hansen M."/>
            <person name="Heiman D."/>
            <person name="Howarth C."/>
            <person name="Larimer J."/>
            <person name="Lui A."/>
            <person name="MacDonald P.J.P."/>
            <person name="McCowen C."/>
            <person name="Montmayeur A."/>
            <person name="Murphy C."/>
            <person name="Neiman D."/>
            <person name="Pearson M."/>
            <person name="Priest M."/>
            <person name="Roberts A."/>
            <person name="Saif S."/>
            <person name="Shea T."/>
            <person name="Sisk P."/>
            <person name="Stolte C."/>
            <person name="Sykes S."/>
            <person name="Wortman J."/>
            <person name="Nusbaum C."/>
            <person name="Birren B."/>
        </authorList>
    </citation>
    <scope>NUCLEOTIDE SEQUENCE [LARGE SCALE GENOMIC DNA]</scope>
    <source>
        <strain evidence="3 4">ATCC 38327</strain>
    </source>
</reference>